<evidence type="ECO:0000256" key="2">
    <source>
        <dbReference type="ARBA" id="ARBA00022679"/>
    </source>
</evidence>
<comment type="function">
    <text evidence="4 5 6">Catalyzes the transfer of endogenously produced octanoic acid from octanoyl-acyl-carrier-protein onto the lipoyl domains of lipoate-dependent enzymes. Lipoyl-ACP can also act as a substrate although octanoyl-ACP is likely to be the physiological substrate.</text>
</comment>
<comment type="similarity">
    <text evidence="5 6">Belongs to the LipB family.</text>
</comment>
<evidence type="ECO:0000256" key="4">
    <source>
        <dbReference type="ARBA" id="ARBA00024732"/>
    </source>
</evidence>
<comment type="caution">
    <text evidence="11">The sequence shown here is derived from an EMBL/GenBank/DDBJ whole genome shotgun (WGS) entry which is preliminary data.</text>
</comment>
<dbReference type="NCBIfam" id="TIGR00214">
    <property type="entry name" value="lipB"/>
    <property type="match status" value="1"/>
</dbReference>
<comment type="catalytic activity">
    <reaction evidence="5 6">
        <text>octanoyl-[ACP] + L-lysyl-[protein] = N(6)-octanoyl-L-lysyl-[protein] + holo-[ACP] + H(+)</text>
        <dbReference type="Rhea" id="RHEA:17665"/>
        <dbReference type="Rhea" id="RHEA-COMP:9636"/>
        <dbReference type="Rhea" id="RHEA-COMP:9685"/>
        <dbReference type="Rhea" id="RHEA-COMP:9752"/>
        <dbReference type="Rhea" id="RHEA-COMP:9928"/>
        <dbReference type="ChEBI" id="CHEBI:15378"/>
        <dbReference type="ChEBI" id="CHEBI:29969"/>
        <dbReference type="ChEBI" id="CHEBI:64479"/>
        <dbReference type="ChEBI" id="CHEBI:78463"/>
        <dbReference type="ChEBI" id="CHEBI:78809"/>
        <dbReference type="EC" id="2.3.1.181"/>
    </reaction>
</comment>
<evidence type="ECO:0000256" key="9">
    <source>
        <dbReference type="PIRSR" id="PIRSR016262-3"/>
    </source>
</evidence>
<dbReference type="PROSITE" id="PS01313">
    <property type="entry name" value="LIPB"/>
    <property type="match status" value="1"/>
</dbReference>
<feature type="domain" description="BPL/LPL catalytic" evidence="10">
    <location>
        <begin position="30"/>
        <end position="211"/>
    </location>
</feature>
<dbReference type="CDD" id="cd16444">
    <property type="entry name" value="LipB"/>
    <property type="match status" value="1"/>
</dbReference>
<dbReference type="HAMAP" id="MF_00013">
    <property type="entry name" value="LipB"/>
    <property type="match status" value="1"/>
</dbReference>
<protein>
    <recommendedName>
        <fullName evidence="5 6">Octanoyltransferase</fullName>
        <ecNumber evidence="5 6">2.3.1.181</ecNumber>
    </recommendedName>
    <alternativeName>
        <fullName evidence="5">Lipoate-protein ligase B</fullName>
    </alternativeName>
    <alternativeName>
        <fullName evidence="5">Lipoyl/octanoyl transferase</fullName>
    </alternativeName>
    <alternativeName>
        <fullName evidence="5">Octanoyl-[acyl-carrier-protein]-protein N-octanoyltransferase</fullName>
    </alternativeName>
</protein>
<comment type="miscellaneous">
    <text evidence="5">In the reaction, the free carboxyl group of octanoic acid is attached via an amide linkage to the epsilon-amino group of a specific lysine residue of lipoyl domains of lipoate-dependent enzymes.</text>
</comment>
<dbReference type="NCBIfam" id="NF010925">
    <property type="entry name" value="PRK14345.1"/>
    <property type="match status" value="1"/>
</dbReference>
<feature type="binding site" evidence="5 8">
    <location>
        <begin position="155"/>
        <end position="157"/>
    </location>
    <ligand>
        <name>substrate</name>
    </ligand>
</feature>
<dbReference type="InterPro" id="IPR004143">
    <property type="entry name" value="BPL_LPL_catalytic"/>
</dbReference>
<dbReference type="SUPFAM" id="SSF55681">
    <property type="entry name" value="Class II aaRS and biotin synthetases"/>
    <property type="match status" value="1"/>
</dbReference>
<dbReference type="PANTHER" id="PTHR10993">
    <property type="entry name" value="OCTANOYLTRANSFERASE"/>
    <property type="match status" value="1"/>
</dbReference>
<comment type="pathway">
    <text evidence="1 5 6">Protein modification; protein lipoylation via endogenous pathway; protein N(6)-(lipoyl)lysine from octanoyl-[acyl-carrier-protein]: step 1/2.</text>
</comment>
<dbReference type="PANTHER" id="PTHR10993:SF7">
    <property type="entry name" value="LIPOYLTRANSFERASE 2, MITOCHONDRIAL-RELATED"/>
    <property type="match status" value="1"/>
</dbReference>
<evidence type="ECO:0000256" key="7">
    <source>
        <dbReference type="PIRSR" id="PIRSR016262-1"/>
    </source>
</evidence>
<feature type="site" description="Lowers pKa of active site Cys" evidence="5 9">
    <location>
        <position position="139"/>
    </location>
</feature>
<evidence type="ECO:0000256" key="1">
    <source>
        <dbReference type="ARBA" id="ARBA00004821"/>
    </source>
</evidence>
<dbReference type="Proteomes" id="UP000739538">
    <property type="component" value="Unassembled WGS sequence"/>
</dbReference>
<dbReference type="PIRSF" id="PIRSF016262">
    <property type="entry name" value="LPLase"/>
    <property type="match status" value="1"/>
</dbReference>
<name>A0A956NHG4_UNCEI</name>
<dbReference type="Pfam" id="PF21948">
    <property type="entry name" value="LplA-B_cat"/>
    <property type="match status" value="1"/>
</dbReference>
<feature type="binding site" evidence="5 8">
    <location>
        <begin position="142"/>
        <end position="144"/>
    </location>
    <ligand>
        <name>substrate</name>
    </ligand>
</feature>
<keyword evidence="2 5" id="KW-0808">Transferase</keyword>
<dbReference type="GO" id="GO:0009249">
    <property type="term" value="P:protein lipoylation"/>
    <property type="evidence" value="ECO:0007669"/>
    <property type="project" value="InterPro"/>
</dbReference>
<dbReference type="EC" id="2.3.1.181" evidence="5 6"/>
<dbReference type="EMBL" id="JAGQHS010000078">
    <property type="protein sequence ID" value="MCA9757034.1"/>
    <property type="molecule type" value="Genomic_DNA"/>
</dbReference>
<dbReference type="InterPro" id="IPR020605">
    <property type="entry name" value="Octanoyltransferase_CS"/>
</dbReference>
<dbReference type="GO" id="GO:0033819">
    <property type="term" value="F:lipoyl(octanoyl) transferase activity"/>
    <property type="evidence" value="ECO:0007669"/>
    <property type="project" value="UniProtKB-EC"/>
</dbReference>
<evidence type="ECO:0000259" key="10">
    <source>
        <dbReference type="PROSITE" id="PS51733"/>
    </source>
</evidence>
<accession>A0A956NHG4</accession>
<gene>
    <name evidence="5 11" type="primary">lipB</name>
    <name evidence="11" type="ORF">KDA27_14615</name>
</gene>
<comment type="subcellular location">
    <subcellularLocation>
        <location evidence="5">Cytoplasm</location>
    </subcellularLocation>
</comment>
<reference evidence="11" key="1">
    <citation type="submission" date="2020-04" db="EMBL/GenBank/DDBJ databases">
        <authorList>
            <person name="Zhang T."/>
        </authorList>
    </citation>
    <scope>NUCLEOTIDE SEQUENCE</scope>
    <source>
        <strain evidence="11">HKST-UBA02</strain>
    </source>
</reference>
<evidence type="ECO:0000256" key="8">
    <source>
        <dbReference type="PIRSR" id="PIRSR016262-2"/>
    </source>
</evidence>
<evidence type="ECO:0000256" key="3">
    <source>
        <dbReference type="ARBA" id="ARBA00023315"/>
    </source>
</evidence>
<evidence type="ECO:0000313" key="11">
    <source>
        <dbReference type="EMBL" id="MCA9757034.1"/>
    </source>
</evidence>
<reference evidence="11" key="2">
    <citation type="journal article" date="2021" name="Microbiome">
        <title>Successional dynamics and alternative stable states in a saline activated sludge microbial community over 9 years.</title>
        <authorList>
            <person name="Wang Y."/>
            <person name="Ye J."/>
            <person name="Ju F."/>
            <person name="Liu L."/>
            <person name="Boyd J.A."/>
            <person name="Deng Y."/>
            <person name="Parks D.H."/>
            <person name="Jiang X."/>
            <person name="Yin X."/>
            <person name="Woodcroft B.J."/>
            <person name="Tyson G.W."/>
            <person name="Hugenholtz P."/>
            <person name="Polz M.F."/>
            <person name="Zhang T."/>
        </authorList>
    </citation>
    <scope>NUCLEOTIDE SEQUENCE</scope>
    <source>
        <strain evidence="11">HKST-UBA02</strain>
    </source>
</reference>
<sequence>MLWVVSWDEPQPYRAFWELQKRLWRACYEERIPDTLLLLEHQPVVTLGKNARKENLLLPDEEFQARGVDLVEVDRGGDVTYHGPGQLVGYWIFDLRKWQRDVHRYLREIEEVLIRSLGAFGIESGRSEGATGVWVGNEKIAAMGLHLSHWVSTHGFALNIDADLRPFGWIVPCGLTGRGVTSVQKLGHTVSRAELEERIVCETEVRFGRRAVRSGPEALGKLIGEPLLVR</sequence>
<feature type="binding site" evidence="5 8">
    <location>
        <begin position="75"/>
        <end position="82"/>
    </location>
    <ligand>
        <name>substrate</name>
    </ligand>
</feature>
<dbReference type="Gene3D" id="3.30.930.10">
    <property type="entry name" value="Bira Bifunctional Protein, Domain 2"/>
    <property type="match status" value="1"/>
</dbReference>
<dbReference type="InterPro" id="IPR000544">
    <property type="entry name" value="Octanoyltransferase"/>
</dbReference>
<keyword evidence="5" id="KW-0963">Cytoplasm</keyword>
<organism evidence="11 12">
    <name type="scientific">Eiseniibacteriota bacterium</name>
    <dbReference type="NCBI Taxonomy" id="2212470"/>
    <lineage>
        <taxon>Bacteria</taxon>
        <taxon>Candidatus Eiseniibacteriota</taxon>
    </lineage>
</organism>
<dbReference type="AlphaFoldDB" id="A0A956NHG4"/>
<evidence type="ECO:0000256" key="5">
    <source>
        <dbReference type="HAMAP-Rule" id="MF_00013"/>
    </source>
</evidence>
<dbReference type="PROSITE" id="PS51733">
    <property type="entry name" value="BPL_LPL_CATALYTIC"/>
    <property type="match status" value="1"/>
</dbReference>
<evidence type="ECO:0000313" key="12">
    <source>
        <dbReference type="Proteomes" id="UP000739538"/>
    </source>
</evidence>
<proteinExistence type="inferred from homology"/>
<keyword evidence="3 5" id="KW-0012">Acyltransferase</keyword>
<dbReference type="GO" id="GO:0005737">
    <property type="term" value="C:cytoplasm"/>
    <property type="evidence" value="ECO:0007669"/>
    <property type="project" value="UniProtKB-SubCell"/>
</dbReference>
<feature type="active site" description="Acyl-thioester intermediate" evidence="5 7">
    <location>
        <position position="173"/>
    </location>
</feature>
<dbReference type="InterPro" id="IPR045864">
    <property type="entry name" value="aa-tRNA-synth_II/BPL/LPL"/>
</dbReference>
<evidence type="ECO:0000256" key="6">
    <source>
        <dbReference type="PIRNR" id="PIRNR016262"/>
    </source>
</evidence>